<accession>A0ABU2WIU3</accession>
<feature type="domain" description="AMP-dependent synthetase/ligase" evidence="4">
    <location>
        <begin position="12"/>
        <end position="384"/>
    </location>
</feature>
<keyword evidence="2" id="KW-0276">Fatty acid metabolism</keyword>
<evidence type="ECO:0000256" key="2">
    <source>
        <dbReference type="ARBA" id="ARBA00022832"/>
    </source>
</evidence>
<name>A0ABU2WIU3_9GAMM</name>
<evidence type="ECO:0000256" key="1">
    <source>
        <dbReference type="ARBA" id="ARBA00022598"/>
    </source>
</evidence>
<evidence type="ECO:0000259" key="4">
    <source>
        <dbReference type="Pfam" id="PF00501"/>
    </source>
</evidence>
<dbReference type="PANTHER" id="PTHR43272">
    <property type="entry name" value="LONG-CHAIN-FATTY-ACID--COA LIGASE"/>
    <property type="match status" value="1"/>
</dbReference>
<dbReference type="EMBL" id="JAVRIC010000010">
    <property type="protein sequence ID" value="MDT0497473.1"/>
    <property type="molecule type" value="Genomic_DNA"/>
</dbReference>
<dbReference type="Proteomes" id="UP001254608">
    <property type="component" value="Unassembled WGS sequence"/>
</dbReference>
<dbReference type="PANTHER" id="PTHR43272:SF32">
    <property type="entry name" value="AMP-DEPENDENT SYNTHETASE_LIGASE DOMAIN-CONTAINING PROTEIN"/>
    <property type="match status" value="1"/>
</dbReference>
<keyword evidence="1" id="KW-0436">Ligase</keyword>
<keyword evidence="6" id="KW-1185">Reference proteome</keyword>
<protein>
    <submittedName>
        <fullName evidence="5">AMP-binding protein</fullName>
    </submittedName>
</protein>
<evidence type="ECO:0000256" key="3">
    <source>
        <dbReference type="ARBA" id="ARBA00023098"/>
    </source>
</evidence>
<keyword evidence="3" id="KW-0443">Lipid metabolism</keyword>
<evidence type="ECO:0000313" key="6">
    <source>
        <dbReference type="Proteomes" id="UP001254608"/>
    </source>
</evidence>
<reference evidence="5 6" key="1">
    <citation type="submission" date="2023-09" db="EMBL/GenBank/DDBJ databases">
        <authorList>
            <person name="Rey-Velasco X."/>
        </authorList>
    </citation>
    <scope>NUCLEOTIDE SEQUENCE [LARGE SCALE GENOMIC DNA]</scope>
    <source>
        <strain evidence="5 6">W345</strain>
    </source>
</reference>
<dbReference type="InterPro" id="IPR000873">
    <property type="entry name" value="AMP-dep_synth/lig_dom"/>
</dbReference>
<dbReference type="Pfam" id="PF00501">
    <property type="entry name" value="AMP-binding"/>
    <property type="match status" value="1"/>
</dbReference>
<dbReference type="InterPro" id="IPR042099">
    <property type="entry name" value="ANL_N_sf"/>
</dbReference>
<comment type="caution">
    <text evidence="5">The sequence shown here is derived from an EMBL/GenBank/DDBJ whole genome shotgun (WGS) entry which is preliminary data.</text>
</comment>
<dbReference type="InterPro" id="IPR020845">
    <property type="entry name" value="AMP-binding_CS"/>
</dbReference>
<proteinExistence type="predicted"/>
<organism evidence="5 6">
    <name type="scientific">Banduia mediterranea</name>
    <dbReference type="NCBI Taxonomy" id="3075609"/>
    <lineage>
        <taxon>Bacteria</taxon>
        <taxon>Pseudomonadati</taxon>
        <taxon>Pseudomonadota</taxon>
        <taxon>Gammaproteobacteria</taxon>
        <taxon>Nevskiales</taxon>
        <taxon>Algiphilaceae</taxon>
        <taxon>Banduia</taxon>
    </lineage>
</organism>
<dbReference type="RefSeq" id="WP_311364864.1">
    <property type="nucleotide sequence ID" value="NZ_JAVRIC010000010.1"/>
</dbReference>
<sequence>MSIHSPIDLLMQWVKERPNEPYLHQPVNGQWRSYTWSEVADQAQRMATALKALDLAPGARVAISGMNTAHWYMADAAITMADCVTVGLYPNQAPEHVSYILEHSETQVLFLGPMPDIDSFLKAVPPGIRIVQMPYPGVPEQALKWSVLVQEHAPLTEMPQPKPDQLMTLIYTSGTTGHPKGVMVSYGNMMFAADGLIEAMPPRGRERLLCYLPLAHAFERGAVELTSMVLGAQVYFIESVDKLQAALQYARPTRFFGVPLVYNRIQSGVLRLLPQHKIDRLMRIPILSGIVKRKLLKGLGLDKAHLCIVGAAPMPIPLLEWFDKIGLTVFQGYGMTENAIYATTNRPGMNRIGSVGKTMPGAHMKIADDGEVLFRHGAVMQGYYKEPEKTRETFTDDGWLKTGDIGRVDADGYLYITGRVKEIFKTAKGKYVAPVPIEGELARNHDIDQVCFVGNNLKQPIMLVSLNEDARNKPREEVEAGLISDMEAVNATLEPHEAIAKMVVVKDSWSVDNGLATPTFKVRRAQVEKRYGELLEAESQTRNKLSWEA</sequence>
<dbReference type="Gene3D" id="3.40.50.12780">
    <property type="entry name" value="N-terminal domain of ligase-like"/>
    <property type="match status" value="1"/>
</dbReference>
<dbReference type="SUPFAM" id="SSF56801">
    <property type="entry name" value="Acetyl-CoA synthetase-like"/>
    <property type="match status" value="1"/>
</dbReference>
<gene>
    <name evidence="5" type="ORF">RM530_08860</name>
</gene>
<evidence type="ECO:0000313" key="5">
    <source>
        <dbReference type="EMBL" id="MDT0497473.1"/>
    </source>
</evidence>
<dbReference type="Pfam" id="PF23562">
    <property type="entry name" value="AMP-binding_C_3"/>
    <property type="match status" value="1"/>
</dbReference>
<dbReference type="PROSITE" id="PS00455">
    <property type="entry name" value="AMP_BINDING"/>
    <property type="match status" value="1"/>
</dbReference>